<keyword evidence="6" id="KW-0539">Nucleus</keyword>
<reference evidence="9 10" key="1">
    <citation type="submission" date="2019-02" db="EMBL/GenBank/DDBJ databases">
        <title>Genome sequencing of the rare red list fungi Phellinidium pouzarii.</title>
        <authorList>
            <person name="Buettner E."/>
            <person name="Kellner H."/>
        </authorList>
    </citation>
    <scope>NUCLEOTIDE SEQUENCE [LARGE SCALE GENOMIC DNA]</scope>
    <source>
        <strain evidence="9 10">DSM 108285</strain>
    </source>
</reference>
<dbReference type="CDD" id="cd19491">
    <property type="entry name" value="XRCC3"/>
    <property type="match status" value="1"/>
</dbReference>
<name>A0A4S4LAA2_9AGAM</name>
<keyword evidence="10" id="KW-1185">Reference proteome</keyword>
<dbReference type="InterPro" id="IPR020588">
    <property type="entry name" value="RecA_ATP-bd"/>
</dbReference>
<keyword evidence="4" id="KW-0067">ATP-binding</keyword>
<dbReference type="InterPro" id="IPR026705">
    <property type="entry name" value="Hid-1/Ecm30"/>
</dbReference>
<dbReference type="EMBL" id="SGPK01000096">
    <property type="protein sequence ID" value="THH08544.1"/>
    <property type="molecule type" value="Genomic_DNA"/>
</dbReference>
<dbReference type="InterPro" id="IPR027417">
    <property type="entry name" value="P-loop_NTPase"/>
</dbReference>
<dbReference type="GO" id="GO:0005524">
    <property type="term" value="F:ATP binding"/>
    <property type="evidence" value="ECO:0007669"/>
    <property type="project" value="UniProtKB-KW"/>
</dbReference>
<evidence type="ECO:0000256" key="3">
    <source>
        <dbReference type="ARBA" id="ARBA00022763"/>
    </source>
</evidence>
<dbReference type="GO" id="GO:0005797">
    <property type="term" value="C:Golgi medial cisterna"/>
    <property type="evidence" value="ECO:0007669"/>
    <property type="project" value="TreeGrafter"/>
</dbReference>
<gene>
    <name evidence="9" type="ORF">EW145_g2645</name>
</gene>
<protein>
    <recommendedName>
        <fullName evidence="8">RecA family profile 1 domain-containing protein</fullName>
    </recommendedName>
</protein>
<evidence type="ECO:0000259" key="8">
    <source>
        <dbReference type="PROSITE" id="PS50162"/>
    </source>
</evidence>
<dbReference type="GO" id="GO:0003677">
    <property type="term" value="F:DNA binding"/>
    <property type="evidence" value="ECO:0007669"/>
    <property type="project" value="InterPro"/>
</dbReference>
<proteinExistence type="predicted"/>
<comment type="subcellular location">
    <subcellularLocation>
        <location evidence="1">Nucleus</location>
    </subcellularLocation>
</comment>
<dbReference type="OrthoDB" id="432953at2759"/>
<evidence type="ECO:0000313" key="9">
    <source>
        <dbReference type="EMBL" id="THH08544.1"/>
    </source>
</evidence>
<dbReference type="GO" id="GO:0140664">
    <property type="term" value="F:ATP-dependent DNA damage sensor activity"/>
    <property type="evidence" value="ECO:0007669"/>
    <property type="project" value="InterPro"/>
</dbReference>
<dbReference type="SUPFAM" id="SSF52540">
    <property type="entry name" value="P-loop containing nucleoside triphosphate hydrolases"/>
    <property type="match status" value="1"/>
</dbReference>
<feature type="compositionally biased region" description="Basic and acidic residues" evidence="7">
    <location>
        <begin position="701"/>
        <end position="725"/>
    </location>
</feature>
<evidence type="ECO:0000256" key="5">
    <source>
        <dbReference type="ARBA" id="ARBA00023204"/>
    </source>
</evidence>
<keyword evidence="5" id="KW-0234">DNA repair</keyword>
<dbReference type="GO" id="GO:0016020">
    <property type="term" value="C:membrane"/>
    <property type="evidence" value="ECO:0007669"/>
    <property type="project" value="TreeGrafter"/>
</dbReference>
<sequence>MFAKLPQRLASPFGILGDDAKLSFRTKPGGIRKLAENRNIGPTDAYWDQYAILFDTPSDVFSLISSNDIRRALTDAPENVAMLIRVLSTRLFNLISDHTFPTVPSTGMGSFATSFIKTAATSAGVSAQSGQRDPTKEVLNCLRVLQRVLPVLFEGEYGELEKRVLWEREEVGGEHDGQSNVLDEHPQFVIDDEDEDEEDAPKLPTDFNMRTRIHGVAQNVDGKKKTLPALAEKLISFSIDLLFCCGFTLPSEIQVDHYKINYVIWEKGVGSTMDPGPNHAHDQNKAEVLRFLLVLLSKQIYIPPTSLLTSPSPYSIALVQQTPRRHVLTILCSLLNTAMNSSHANNSTPGIGNVAAALPYNHLVFKGEDLKLTLVGKSLQVLCALLDFQSGTAKDVLSNPSDPLSSMPTTKTNAFRYFLAKLHRPADFVFITEGILGILKQYMAAVNNVLPGSRKPIPHLLETKKAVDLMTYLLCYFMESKDKQEQHGLCRAISYIVQTLSAERAYNDKLVAPIRMHLPSRWASQGSAGDFMINSIYSVVATTSGTLNSLYPALIIALSNSAPYFKHLSVVSSNRLVSLFVAFTNPSFLLSDEGHPRLLYFLLEVFNGVILNHLDENPNLIYAILRSHKVFEDLGTFTLARGLREIRRVQMAKEEQAKRQAGTLKGKNADDGEQEAPEHEKARLLSTGNRDALGLSVELDLEARMPRDRPRPVRSDSIQENHDSEVEQVVSAQTPMSPGSSEMPRSKSEKARGKMRERQRSDSLDITGSLERIAAAGVGRNGFIPTQDWVTSWQQGLPLDPVLLMISELLPKIQDIQSSASKSNVTSAIIDFLRSATIHNVLPETPSPPSRRFLYFTVVRLLIGVADIADMGRDICTWNDASGRLECHKRATLPHQAYSVAEQTNHRGDVSCCGWYWRSSWERRKLGKLGYERKKLKMICRSLLSPLRVNADRLTPASHAIVLPLHPIGMSDFYPINHIHYTARSFYAMAPAQSTLSTPTATPTALIFSIVVVVSSVIGASSVLLIIFLIIDLRRRFSSARPCIKVTQHECIPKLVITDTSSIPASSVVVEDETALDKVIASFKPLGSELLHSGEHPIFHTRQVTDEGKGMTDEQAVPLTTDNSMAERSCLTVQGNENSRPLYSTGNQNCRTSDTHRQEGVWWYDFHAEPDEESLYTLSEEADEACSVTANVYVGDSERSPDCATKIINPSLIQVPLDASLKPTTECAIISSACVDEDTLFDRHILEYCWRISDSTMTGCSDKASLDCIAEDLWKNADRSTGIIPSLTNDMRSYESGRSFDHKAKEYSWQMIERNSPGDTDNLPISDSVTIRFTTAAKSVLAASVIGLDAIQHHNSDSGHLVLPGHVHAHCKPIHMNTSSNAFLGLKSLTPAQKAALKKSNIKEASDLILTPPRSVCKELASATTRFERLRDSGNDKFTTGDVALDEAIGGGIRTGMIWELSGESASGKTQLALQLSLLVQVRANLGGLSGSACYLTTHSKLPTKRLSQLAADHSLLSPSVCSLSDVHTVAVPTIDLLIYTLKTTFPALQRDLSKNPTRKSVRLVVIDSISALFHTSEKPSTLTLVDRSKALSELSRVMHTIAAKDNIAFVVINDVTDVFTEAHLHSQEGDLKADVVYRDQARWFNSAHSIPRENAKEASLGLVWANQLNVRIMLTRTNRRRYLDERLPYLKRRRLSGGAVNATSSSVHAGLDDTQSTLIRRLSVIFSSVSMLNSVDFIITKEGITVLADEMVPGTTVVQNFQNENTAGSATNGIIVPQSPKLASPSNIELLTTQRFVPARVAEIVEESSASLDVKDARAEFIPSSFPGEKNELEDGGLYWEEFDDLPYDVLSDIDFDVLDKANVEEAIRTSATASSDALA</sequence>
<dbReference type="PANTHER" id="PTHR21575">
    <property type="entry name" value="PROTEIN HID1"/>
    <property type="match status" value="1"/>
</dbReference>
<dbReference type="Gene3D" id="3.40.50.300">
    <property type="entry name" value="P-loop containing nucleotide triphosphate hydrolases"/>
    <property type="match status" value="1"/>
</dbReference>
<dbReference type="InterPro" id="IPR013632">
    <property type="entry name" value="Rad51_C"/>
</dbReference>
<evidence type="ECO:0000256" key="2">
    <source>
        <dbReference type="ARBA" id="ARBA00022741"/>
    </source>
</evidence>
<accession>A0A4S4LAA2</accession>
<dbReference type="PANTHER" id="PTHR21575:SF12">
    <property type="entry name" value="PROTEIN HID1"/>
    <property type="match status" value="1"/>
</dbReference>
<feature type="compositionally biased region" description="Polar residues" evidence="7">
    <location>
        <begin position="730"/>
        <end position="740"/>
    </location>
</feature>
<evidence type="ECO:0000256" key="6">
    <source>
        <dbReference type="ARBA" id="ARBA00023242"/>
    </source>
</evidence>
<dbReference type="GO" id="GO:0006281">
    <property type="term" value="P:DNA repair"/>
    <property type="evidence" value="ECO:0007669"/>
    <property type="project" value="UniProtKB-KW"/>
</dbReference>
<evidence type="ECO:0000313" key="10">
    <source>
        <dbReference type="Proteomes" id="UP000308199"/>
    </source>
</evidence>
<dbReference type="GO" id="GO:0000138">
    <property type="term" value="C:Golgi trans cisterna"/>
    <property type="evidence" value="ECO:0007669"/>
    <property type="project" value="TreeGrafter"/>
</dbReference>
<comment type="caution">
    <text evidence="9">The sequence shown here is derived from an EMBL/GenBank/DDBJ whole genome shotgun (WGS) entry which is preliminary data.</text>
</comment>
<evidence type="ECO:0000256" key="4">
    <source>
        <dbReference type="ARBA" id="ARBA00022840"/>
    </source>
</evidence>
<feature type="compositionally biased region" description="Basic and acidic residues" evidence="7">
    <location>
        <begin position="744"/>
        <end position="761"/>
    </location>
</feature>
<dbReference type="Pfam" id="PF08423">
    <property type="entry name" value="Rad51"/>
    <property type="match status" value="1"/>
</dbReference>
<keyword evidence="2" id="KW-0547">Nucleotide-binding</keyword>
<evidence type="ECO:0000256" key="7">
    <source>
        <dbReference type="SAM" id="MobiDB-lite"/>
    </source>
</evidence>
<dbReference type="GO" id="GO:0006310">
    <property type="term" value="P:DNA recombination"/>
    <property type="evidence" value="ECO:0007669"/>
    <property type="project" value="UniProtKB-ARBA"/>
</dbReference>
<dbReference type="PROSITE" id="PS50162">
    <property type="entry name" value="RECA_2"/>
    <property type="match status" value="1"/>
</dbReference>
<dbReference type="GO" id="GO:0061982">
    <property type="term" value="P:meiosis I cell cycle process"/>
    <property type="evidence" value="ECO:0007669"/>
    <property type="project" value="UniProtKB-ARBA"/>
</dbReference>
<dbReference type="Pfam" id="PF09742">
    <property type="entry name" value="Dymeclin"/>
    <property type="match status" value="1"/>
</dbReference>
<dbReference type="GO" id="GO:0005634">
    <property type="term" value="C:nucleus"/>
    <property type="evidence" value="ECO:0007669"/>
    <property type="project" value="UniProtKB-SubCell"/>
</dbReference>
<feature type="domain" description="RecA family profile 1" evidence="8">
    <location>
        <begin position="1434"/>
        <end position="1616"/>
    </location>
</feature>
<dbReference type="InterPro" id="IPR047348">
    <property type="entry name" value="XRCC3-like_C"/>
</dbReference>
<feature type="region of interest" description="Disordered" evidence="7">
    <location>
        <begin position="654"/>
        <end position="761"/>
    </location>
</feature>
<keyword evidence="3" id="KW-0227">DNA damage</keyword>
<organism evidence="9 10">
    <name type="scientific">Phellinidium pouzarii</name>
    <dbReference type="NCBI Taxonomy" id="167371"/>
    <lineage>
        <taxon>Eukaryota</taxon>
        <taxon>Fungi</taxon>
        <taxon>Dikarya</taxon>
        <taxon>Basidiomycota</taxon>
        <taxon>Agaricomycotina</taxon>
        <taxon>Agaricomycetes</taxon>
        <taxon>Hymenochaetales</taxon>
        <taxon>Hymenochaetaceae</taxon>
        <taxon>Phellinidium</taxon>
    </lineage>
</organism>
<evidence type="ECO:0000256" key="1">
    <source>
        <dbReference type="ARBA" id="ARBA00004123"/>
    </source>
</evidence>
<dbReference type="Proteomes" id="UP000308199">
    <property type="component" value="Unassembled WGS sequence"/>
</dbReference>